<dbReference type="EMBL" id="OZ075123">
    <property type="protein sequence ID" value="CAL4914526.1"/>
    <property type="molecule type" value="Genomic_DNA"/>
</dbReference>
<evidence type="ECO:0000313" key="4">
    <source>
        <dbReference type="Proteomes" id="UP001497457"/>
    </source>
</evidence>
<dbReference type="Proteomes" id="UP001497457">
    <property type="component" value="Chromosome 13rd"/>
</dbReference>
<dbReference type="PANTHER" id="PTHR36791:SF2">
    <property type="entry name" value="OS03G0363400 PROTEIN"/>
    <property type="match status" value="1"/>
</dbReference>
<feature type="region of interest" description="Disordered" evidence="2">
    <location>
        <begin position="37"/>
        <end position="129"/>
    </location>
</feature>
<keyword evidence="4" id="KW-1185">Reference proteome</keyword>
<feature type="coiled-coil region" evidence="1">
    <location>
        <begin position="239"/>
        <end position="266"/>
    </location>
</feature>
<organism evidence="3 4">
    <name type="scientific">Urochloa decumbens</name>
    <dbReference type="NCBI Taxonomy" id="240449"/>
    <lineage>
        <taxon>Eukaryota</taxon>
        <taxon>Viridiplantae</taxon>
        <taxon>Streptophyta</taxon>
        <taxon>Embryophyta</taxon>
        <taxon>Tracheophyta</taxon>
        <taxon>Spermatophyta</taxon>
        <taxon>Magnoliopsida</taxon>
        <taxon>Liliopsida</taxon>
        <taxon>Poales</taxon>
        <taxon>Poaceae</taxon>
        <taxon>PACMAD clade</taxon>
        <taxon>Panicoideae</taxon>
        <taxon>Panicodae</taxon>
        <taxon>Paniceae</taxon>
        <taxon>Melinidinae</taxon>
        <taxon>Urochloa</taxon>
    </lineage>
</organism>
<protein>
    <submittedName>
        <fullName evidence="3">Uncharacterized protein</fullName>
    </submittedName>
</protein>
<evidence type="ECO:0000256" key="2">
    <source>
        <dbReference type="SAM" id="MobiDB-lite"/>
    </source>
</evidence>
<dbReference type="InterPro" id="IPR005358">
    <property type="entry name" value="Puta_zinc/iron-chelating_dom"/>
</dbReference>
<dbReference type="PANTHER" id="PTHR36791">
    <property type="entry name" value="OS03G0363400 PROTEIN"/>
    <property type="match status" value="1"/>
</dbReference>
<proteinExistence type="predicted"/>
<accession>A0ABC8WX87</accession>
<evidence type="ECO:0000256" key="1">
    <source>
        <dbReference type="SAM" id="Coils"/>
    </source>
</evidence>
<reference evidence="3 4" key="2">
    <citation type="submission" date="2024-10" db="EMBL/GenBank/DDBJ databases">
        <authorList>
            <person name="Ryan C."/>
        </authorList>
    </citation>
    <scope>NUCLEOTIDE SEQUENCE [LARGE SCALE GENOMIC DNA]</scope>
</reference>
<keyword evidence="1" id="KW-0175">Coiled coil</keyword>
<dbReference type="Pfam" id="PF03692">
    <property type="entry name" value="CxxCxxCC"/>
    <property type="match status" value="1"/>
</dbReference>
<feature type="region of interest" description="Disordered" evidence="2">
    <location>
        <begin position="1"/>
        <end position="22"/>
    </location>
</feature>
<name>A0ABC8WX87_9POAL</name>
<gene>
    <name evidence="3" type="ORF">URODEC1_LOCUS16963</name>
</gene>
<feature type="compositionally biased region" description="Basic and acidic residues" evidence="2">
    <location>
        <begin position="84"/>
        <end position="110"/>
    </location>
</feature>
<reference evidence="4" key="1">
    <citation type="submission" date="2024-06" db="EMBL/GenBank/DDBJ databases">
        <authorList>
            <person name="Ryan C."/>
        </authorList>
    </citation>
    <scope>NUCLEOTIDE SEQUENCE [LARGE SCALE GENOMIC DNA]</scope>
</reference>
<sequence length="266" mass="29014">MLLLRGARAASAASTAVAAGASAGRSISFRLTAIAAMSSGGRRRKGQRRGEAKPPPPSPPAAPPLPRHGETPSSKKKSGARPSVEAKKNRPAELEEARGPRRPEGGEARKGGTLPPPPQQQQQKAKAKRAVRWKCASGCGACCKLDKGPDFPTPDEIFADHPDDLQLYRSMTGDDGWCINYDKATRTCNIYQDRPTFCRVEPKVFDEFFGVPRSRFDREACSACLDNIKMVYGDDSAELSNFKRVIKEESNKLEASKNQQDKLLDT</sequence>
<feature type="compositionally biased region" description="Pro residues" evidence="2">
    <location>
        <begin position="53"/>
        <end position="66"/>
    </location>
</feature>
<dbReference type="AlphaFoldDB" id="A0ABC8WX87"/>
<evidence type="ECO:0000313" key="3">
    <source>
        <dbReference type="EMBL" id="CAL4914526.1"/>
    </source>
</evidence>